<dbReference type="GO" id="GO:0009279">
    <property type="term" value="C:cell outer membrane"/>
    <property type="evidence" value="ECO:0007669"/>
    <property type="project" value="UniProtKB-SubCell"/>
</dbReference>
<evidence type="ECO:0000256" key="11">
    <source>
        <dbReference type="RuleBase" id="RU003357"/>
    </source>
</evidence>
<dbReference type="InterPro" id="IPR000531">
    <property type="entry name" value="Beta-barrel_TonB"/>
</dbReference>
<keyword evidence="2 10" id="KW-0813">Transport</keyword>
<dbReference type="Proteomes" id="UP000000393">
    <property type="component" value="Chromosome"/>
</dbReference>
<keyword evidence="15" id="KW-0675">Receptor</keyword>
<dbReference type="PANTHER" id="PTHR30069:SF53">
    <property type="entry name" value="COLICIN I RECEPTOR-RELATED"/>
    <property type="match status" value="1"/>
</dbReference>
<evidence type="ECO:0000313" key="16">
    <source>
        <dbReference type="Proteomes" id="UP000000393"/>
    </source>
</evidence>
<dbReference type="Gene3D" id="2.40.170.20">
    <property type="entry name" value="TonB-dependent receptor, beta-barrel domain"/>
    <property type="match status" value="1"/>
</dbReference>
<dbReference type="InterPro" id="IPR036942">
    <property type="entry name" value="Beta-barrel_TonB_sf"/>
</dbReference>
<dbReference type="InterPro" id="IPR037066">
    <property type="entry name" value="Plug_dom_sf"/>
</dbReference>
<feature type="compositionally biased region" description="Basic and acidic residues" evidence="12">
    <location>
        <begin position="209"/>
        <end position="221"/>
    </location>
</feature>
<evidence type="ECO:0000256" key="9">
    <source>
        <dbReference type="ARBA" id="ARBA00023237"/>
    </source>
</evidence>
<keyword evidence="4 10" id="KW-0812">Transmembrane</keyword>
<name>D8K6R7_NITWC</name>
<evidence type="ECO:0000256" key="4">
    <source>
        <dbReference type="ARBA" id="ARBA00022692"/>
    </source>
</evidence>
<evidence type="ECO:0000259" key="14">
    <source>
        <dbReference type="Pfam" id="PF07715"/>
    </source>
</evidence>
<dbReference type="GO" id="GO:0006811">
    <property type="term" value="P:monoatomic ion transport"/>
    <property type="evidence" value="ECO:0007669"/>
    <property type="project" value="UniProtKB-KW"/>
</dbReference>
<dbReference type="InterPro" id="IPR039426">
    <property type="entry name" value="TonB-dep_rcpt-like"/>
</dbReference>
<feature type="domain" description="TonB-dependent receptor-like beta-barrel" evidence="13">
    <location>
        <begin position="219"/>
        <end position="620"/>
    </location>
</feature>
<organism evidence="15 16">
    <name type="scientific">Nitrosococcus watsoni (strain C-113)</name>
    <dbReference type="NCBI Taxonomy" id="105559"/>
    <lineage>
        <taxon>Bacteria</taxon>
        <taxon>Pseudomonadati</taxon>
        <taxon>Pseudomonadota</taxon>
        <taxon>Gammaproteobacteria</taxon>
        <taxon>Chromatiales</taxon>
        <taxon>Chromatiaceae</taxon>
        <taxon>Nitrosococcus</taxon>
    </lineage>
</organism>
<gene>
    <name evidence="15" type="ordered locus">Nwat_1724</name>
</gene>
<dbReference type="InterPro" id="IPR012910">
    <property type="entry name" value="Plug_dom"/>
</dbReference>
<evidence type="ECO:0000256" key="2">
    <source>
        <dbReference type="ARBA" id="ARBA00022448"/>
    </source>
</evidence>
<keyword evidence="9 10" id="KW-0998">Cell outer membrane</keyword>
<dbReference type="Pfam" id="PF07715">
    <property type="entry name" value="Plug"/>
    <property type="match status" value="1"/>
</dbReference>
<proteinExistence type="inferred from homology"/>
<keyword evidence="3 10" id="KW-1134">Transmembrane beta strand</keyword>
<keyword evidence="6" id="KW-0406">Ion transport</keyword>
<sequence length="646" mass="71021">MKIFSTLGLGGLIGLGSVVYAGEQQAPKTLAPMVVTATRTPTPAQDVGSDISVITAEDLAQRQRMPVSEVLRGLPGVDVVQSGGLGQQTSVFLRGANANHTLVLIDGVEANDPSNPSGSFDFANLLTDNIERIEILRGPQSTLYGSDAIGGVINIITKKGRGKPRVTARVEGGSFSTFKATGGVHGGNDLVNYSLTGTRLESAGISAADSRRGNPEKDGDRNTTLTGRFGLTPTPNFSLDTTLRYNGNHTDIDGSTVDNRGRFVPIDDPNSTLDSQQLFLRGQGHLTLFDNLWEQILGVSFTHHDRENQNRPDPQNPFPFPGSFKGEKIKVDWQHNLRFSKEHTLTFGFAWEEASMEAQSPGSNLPRKSVDTKGYYLQDQLSFWDKLFLTGGIRLDDHSIFGSKITGRTTAALVFDGLGLTLRGSYGTGFKAPTLTQLFDERFNTTQDDRNTPQLEYNNPDLSPEMSRSWDIGVEQSFWNDEGAVGVTYFDNELTDLIQFSQVAADNFQLINIDAAKIRGWEIFMNLTPLEELTLRGNYTQMHTQDEKTGQPLVRRPERKAGFNANYRFLSKGNLHLQVVYVGHRQDVGGIPLPSYTVVNAAISYEVTNYFQLFARANNLLDKQYQEVFGFGTPGISGFGGIEFSF</sequence>
<dbReference type="HOGENOM" id="CLU_008287_18_5_6"/>
<comment type="similarity">
    <text evidence="10 11">Belongs to the TonB-dependent receptor family.</text>
</comment>
<keyword evidence="8 10" id="KW-0472">Membrane</keyword>
<dbReference type="Pfam" id="PF00593">
    <property type="entry name" value="TonB_dep_Rec_b-barrel"/>
    <property type="match status" value="1"/>
</dbReference>
<evidence type="ECO:0000256" key="10">
    <source>
        <dbReference type="PROSITE-ProRule" id="PRU01360"/>
    </source>
</evidence>
<evidence type="ECO:0000256" key="6">
    <source>
        <dbReference type="ARBA" id="ARBA00023065"/>
    </source>
</evidence>
<evidence type="ECO:0000256" key="1">
    <source>
        <dbReference type="ARBA" id="ARBA00004571"/>
    </source>
</evidence>
<dbReference type="OrthoDB" id="9815954at2"/>
<evidence type="ECO:0000256" key="8">
    <source>
        <dbReference type="ARBA" id="ARBA00023136"/>
    </source>
</evidence>
<evidence type="ECO:0000256" key="7">
    <source>
        <dbReference type="ARBA" id="ARBA00023077"/>
    </source>
</evidence>
<dbReference type="KEGG" id="nwa:Nwat_1724"/>
<dbReference type="STRING" id="105559.Nwat_1724"/>
<evidence type="ECO:0000259" key="13">
    <source>
        <dbReference type="Pfam" id="PF00593"/>
    </source>
</evidence>
<dbReference type="PROSITE" id="PS52016">
    <property type="entry name" value="TONB_DEPENDENT_REC_3"/>
    <property type="match status" value="1"/>
</dbReference>
<keyword evidence="7 11" id="KW-0798">TonB box</keyword>
<evidence type="ECO:0000313" key="15">
    <source>
        <dbReference type="EMBL" id="ADJ28594.1"/>
    </source>
</evidence>
<feature type="domain" description="TonB-dependent receptor plug" evidence="14">
    <location>
        <begin position="44"/>
        <end position="152"/>
    </location>
</feature>
<reference evidence="15 16" key="1">
    <citation type="submission" date="2010-06" db="EMBL/GenBank/DDBJ databases">
        <title>Complete sequence of chromosome of Nitrosococcus watsoni C-113.</title>
        <authorList>
            <consortium name="US DOE Joint Genome Institute"/>
            <person name="Lucas S."/>
            <person name="Copeland A."/>
            <person name="Lapidus A."/>
            <person name="Cheng J.-F."/>
            <person name="Bruce D."/>
            <person name="Goodwin L."/>
            <person name="Pitluck S."/>
            <person name="Malfatti S.A."/>
            <person name="Chain P.S.G."/>
            <person name="Land M."/>
            <person name="Hauser L."/>
            <person name="Kyrpides N."/>
            <person name="Ivanova N."/>
            <person name="Cambell M.A."/>
            <person name="Heidelberg J.F."/>
            <person name="Klotz M.G."/>
            <person name="Woyke T."/>
        </authorList>
    </citation>
    <scope>NUCLEOTIDE SEQUENCE [LARGE SCALE GENOMIC DNA]</scope>
    <source>
        <strain evidence="15 16">C-113</strain>
    </source>
</reference>
<dbReference type="eggNOG" id="COG4206">
    <property type="taxonomic scope" value="Bacteria"/>
</dbReference>
<dbReference type="EMBL" id="CP002086">
    <property type="protein sequence ID" value="ADJ28594.1"/>
    <property type="molecule type" value="Genomic_DNA"/>
</dbReference>
<feature type="region of interest" description="Disordered" evidence="12">
    <location>
        <begin position="204"/>
        <end position="232"/>
    </location>
</feature>
<comment type="subcellular location">
    <subcellularLocation>
        <location evidence="1 10">Cell outer membrane</location>
        <topology evidence="1 10">Multi-pass membrane protein</topology>
    </subcellularLocation>
</comment>
<dbReference type="AlphaFoldDB" id="D8K6R7"/>
<keyword evidence="16" id="KW-1185">Reference proteome</keyword>
<dbReference type="RefSeq" id="WP_013220686.1">
    <property type="nucleotide sequence ID" value="NC_014315.1"/>
</dbReference>
<dbReference type="Gene3D" id="2.170.130.10">
    <property type="entry name" value="TonB-dependent receptor, plug domain"/>
    <property type="match status" value="1"/>
</dbReference>
<evidence type="ECO:0000256" key="3">
    <source>
        <dbReference type="ARBA" id="ARBA00022452"/>
    </source>
</evidence>
<evidence type="ECO:0000256" key="12">
    <source>
        <dbReference type="SAM" id="MobiDB-lite"/>
    </source>
</evidence>
<evidence type="ECO:0000256" key="5">
    <source>
        <dbReference type="ARBA" id="ARBA00022729"/>
    </source>
</evidence>
<keyword evidence="5" id="KW-0732">Signal</keyword>
<protein>
    <submittedName>
        <fullName evidence="15">TonB-dependent receptor plug</fullName>
    </submittedName>
</protein>
<accession>D8K6R7</accession>
<dbReference type="SUPFAM" id="SSF56935">
    <property type="entry name" value="Porins"/>
    <property type="match status" value="1"/>
</dbReference>
<dbReference type="GO" id="GO:0015889">
    <property type="term" value="P:cobalamin transport"/>
    <property type="evidence" value="ECO:0007669"/>
    <property type="project" value="TreeGrafter"/>
</dbReference>
<dbReference type="CDD" id="cd01347">
    <property type="entry name" value="ligand_gated_channel"/>
    <property type="match status" value="1"/>
</dbReference>
<dbReference type="PANTHER" id="PTHR30069">
    <property type="entry name" value="TONB-DEPENDENT OUTER MEMBRANE RECEPTOR"/>
    <property type="match status" value="1"/>
</dbReference>